<keyword evidence="3" id="KW-1185">Reference proteome</keyword>
<dbReference type="OrthoDB" id="115752at2"/>
<dbReference type="AlphaFoldDB" id="A0A1H5WME0"/>
<keyword evidence="1" id="KW-0732">Signal</keyword>
<name>A0A1H5WME0_9BACT</name>
<evidence type="ECO:0000313" key="2">
    <source>
        <dbReference type="EMBL" id="SEG00493.1"/>
    </source>
</evidence>
<dbReference type="EMBL" id="FNVA01000002">
    <property type="protein sequence ID" value="SEG00493.1"/>
    <property type="molecule type" value="Genomic_DNA"/>
</dbReference>
<feature type="chain" id="PRO_5009288455" description="Ribosome association toxin RatA" evidence="1">
    <location>
        <begin position="25"/>
        <end position="258"/>
    </location>
</feature>
<sequence length="258" mass="28644">MKHRLRHLTLLLMLALDLPRALLADPPREAAAAFDAYCRGVEERLTNQHASGAYVLTGAASSDNLRIERIAATPDLPGSARLDHWRGVTFVPGATAAQFEDLLHNFSTYPTTFSPEVLSASAQTTGPHRLLATMRVRQHHVITVVLGATYDVTFSQPAPHRGYSLSRSQRITEIDSPNTPREHALSSASEHGFLWRLNTYWSWEERANGLVLQIETLSLSRSVPRGLGWIVGPYVDTIPRESLEFTLTHARNALAHAR</sequence>
<feature type="signal peptide" evidence="1">
    <location>
        <begin position="1"/>
        <end position="24"/>
    </location>
</feature>
<protein>
    <recommendedName>
        <fullName evidence="4">Ribosome association toxin RatA</fullName>
    </recommendedName>
</protein>
<evidence type="ECO:0008006" key="4">
    <source>
        <dbReference type="Google" id="ProtNLM"/>
    </source>
</evidence>
<dbReference type="Proteomes" id="UP000236728">
    <property type="component" value="Unassembled WGS sequence"/>
</dbReference>
<proteinExistence type="predicted"/>
<dbReference type="RefSeq" id="WP_103932553.1">
    <property type="nucleotide sequence ID" value="NZ_FNVA01000002.1"/>
</dbReference>
<evidence type="ECO:0000313" key="3">
    <source>
        <dbReference type="Proteomes" id="UP000236728"/>
    </source>
</evidence>
<evidence type="ECO:0000256" key="1">
    <source>
        <dbReference type="SAM" id="SignalP"/>
    </source>
</evidence>
<gene>
    <name evidence="2" type="ORF">SAMN05421819_1648</name>
</gene>
<reference evidence="2 3" key="1">
    <citation type="submission" date="2016-10" db="EMBL/GenBank/DDBJ databases">
        <authorList>
            <person name="de Groot N.N."/>
        </authorList>
    </citation>
    <scope>NUCLEOTIDE SEQUENCE [LARGE SCALE GENOMIC DNA]</scope>
    <source>
        <strain evidence="2 3">DSM 22489</strain>
    </source>
</reference>
<organism evidence="2 3">
    <name type="scientific">Bryocella elongata</name>
    <dbReference type="NCBI Taxonomy" id="863522"/>
    <lineage>
        <taxon>Bacteria</taxon>
        <taxon>Pseudomonadati</taxon>
        <taxon>Acidobacteriota</taxon>
        <taxon>Terriglobia</taxon>
        <taxon>Terriglobales</taxon>
        <taxon>Acidobacteriaceae</taxon>
        <taxon>Bryocella</taxon>
    </lineage>
</organism>
<accession>A0A1H5WME0</accession>